<dbReference type="EMBL" id="JARQDV010000031">
    <property type="protein sequence ID" value="MDT2966341.1"/>
    <property type="molecule type" value="Genomic_DNA"/>
</dbReference>
<reference evidence="2" key="1">
    <citation type="submission" date="2023-03" db="EMBL/GenBank/DDBJ databases">
        <authorList>
            <person name="Shen W."/>
            <person name="Cai J."/>
        </authorList>
    </citation>
    <scope>NUCLEOTIDE SEQUENCE</scope>
    <source>
        <strain evidence="2">K72-2</strain>
    </source>
</reference>
<name>A0AAW8UNJ9_ENTCA</name>
<accession>A0AAW8UNJ9</accession>
<organism evidence="2 3">
    <name type="scientific">Enterococcus casseliflavus</name>
    <name type="common">Enterococcus flavescens</name>
    <dbReference type="NCBI Taxonomy" id="37734"/>
    <lineage>
        <taxon>Bacteria</taxon>
        <taxon>Bacillati</taxon>
        <taxon>Bacillota</taxon>
        <taxon>Bacilli</taxon>
        <taxon>Lactobacillales</taxon>
        <taxon>Enterococcaceae</taxon>
        <taxon>Enterococcus</taxon>
    </lineage>
</organism>
<feature type="domain" description="HEPN AbiJ-N-terminal" evidence="1">
    <location>
        <begin position="15"/>
        <end position="152"/>
    </location>
</feature>
<dbReference type="Pfam" id="PF18863">
    <property type="entry name" value="AbiJ_NTD4"/>
    <property type="match status" value="1"/>
</dbReference>
<evidence type="ECO:0000313" key="2">
    <source>
        <dbReference type="EMBL" id="MDT2966341.1"/>
    </source>
</evidence>
<evidence type="ECO:0000313" key="3">
    <source>
        <dbReference type="Proteomes" id="UP001268896"/>
    </source>
</evidence>
<sequence>MLVVYFKTLQQNLLVDRLSETLKNSLANVIYDIFQESHKIHSEYDYRKTGSWKIYYFLIKEFFKGQINNSLDCGYGFTVYYEEIIDRLDNMEWYAYFDLLETLAQMKIIDIRKRKSINNILESENSGYRLSESNEFIPITDDVAIKNIDAASESTFEYAKNHIQKSLTYISDKQNQDYNNVVREAISAVESCIIEISGLPATKKNTLGTAVKAIRDNPNIEIDLTFLKPFETMYGLASNNGIRHAGNEKAIVSDLPDAILVLTTCSALINYLGIKLLNNPPK</sequence>
<dbReference type="Proteomes" id="UP001268896">
    <property type="component" value="Unassembled WGS sequence"/>
</dbReference>
<protein>
    <recommendedName>
        <fullName evidence="1">HEPN AbiJ-N-terminal domain-containing protein</fullName>
    </recommendedName>
</protein>
<evidence type="ECO:0000259" key="1">
    <source>
        <dbReference type="Pfam" id="PF18863"/>
    </source>
</evidence>
<dbReference type="InterPro" id="IPR049503">
    <property type="entry name" value="AbiJ_NTD4"/>
</dbReference>
<dbReference type="RefSeq" id="WP_228074220.1">
    <property type="nucleotide sequence ID" value="NZ_JAAMRU010000026.1"/>
</dbReference>
<comment type="caution">
    <text evidence="2">The sequence shown here is derived from an EMBL/GenBank/DDBJ whole genome shotgun (WGS) entry which is preliminary data.</text>
</comment>
<proteinExistence type="predicted"/>
<dbReference type="AlphaFoldDB" id="A0AAW8UNJ9"/>
<gene>
    <name evidence="2" type="ORF">P7I32_17355</name>
</gene>